<feature type="region of interest" description="Disordered" evidence="2">
    <location>
        <begin position="779"/>
        <end position="859"/>
    </location>
</feature>
<feature type="compositionally biased region" description="Basic and acidic residues" evidence="2">
    <location>
        <begin position="598"/>
        <end position="614"/>
    </location>
</feature>
<feature type="region of interest" description="Disordered" evidence="2">
    <location>
        <begin position="273"/>
        <end position="295"/>
    </location>
</feature>
<keyword evidence="1" id="KW-0862">Zinc</keyword>
<evidence type="ECO:0000313" key="5">
    <source>
        <dbReference type="Proteomes" id="UP001642540"/>
    </source>
</evidence>
<sequence length="880" mass="96722">MAQLVTKSKANAGKLMPEPEEQRRRQKTNEKHDAADTMNKEGNVLVVDATAEDDTVVAFDLNMNRQQGAANDTQEDPNVNLSGTVKLVGGRGDNHARDILSRKEDPREKPPTIHWKVLTAHEAQAQQTGEKSGGKCKKTAESILTSPSATLEDVSSGMEEEKLDSQNNEVVACPSSTAGLLDSTLVDMQFELTQIIEVEDENVIEAASDDVAAPDKNKDEDMHNVVVVVVGGGGGESSQQTETGNGEVGNNNGDMDKLPIELAQGETLFSLDGIDDTESSGGNSQTCAEKTEDTGQHLEEVKTATGEVIRLKKPRNEEKAVSQSQNIVGVSPHRTDDGSFPCTLCSQRFTRKLFLNNHMEEQHGVKYVFTERGRKVKLVRIPKNYDPQNMEDLDPSIRKLIKKSAGCHDLSKVVGVVTVPDPDEESVTQVTEAIAEDKNGEGEKENEEGVECGFLVDRINTAPYQKALSRGEVPFCAFSPISTTCLYLLRIQDCSDSTRHMLVPASKEDVFSTPGALKRMNEQDTDCDESVSYKVAIVAIARQIYSEEEKQLVVSVDPPLRKDKEKITNVKFLSLDKFADFAFLGFDGNVDEFAKNNESGEKDCITSDQDKSRVPVDTVANPTPSPIPSPLKDKSPPRAPARRGRGGRRRGSRRSPAMPTTSMRNHHQRQDSSLGSSFSLPHTISSQFSLMQEVPYDSYVKMEHSDTQNHPFLTQVAIPEPMVYGQDKMLSLPGPMDFPVPMPVSEVTVSTSEPGMEIIDEQTNHDIITIALDQLLPMTSGDGFNGHGPSERSSRGGRRPGRKPGRKPAKEREVCENDENSLGQRVQLNSDGTVPKRRGRPPKNRVLMQITGPDADNSTVDADEYENIMLGKRMKLHTFE</sequence>
<feature type="compositionally biased region" description="Low complexity" evidence="2">
    <location>
        <begin position="241"/>
        <end position="253"/>
    </location>
</feature>
<dbReference type="InterPro" id="IPR013087">
    <property type="entry name" value="Znf_C2H2_type"/>
</dbReference>
<comment type="caution">
    <text evidence="4">The sequence shown here is derived from an EMBL/GenBank/DDBJ whole genome shotgun (WGS) entry which is preliminary data.</text>
</comment>
<feature type="region of interest" description="Disordered" evidence="2">
    <location>
        <begin position="1"/>
        <end position="42"/>
    </location>
</feature>
<reference evidence="4 5" key="1">
    <citation type="submission" date="2024-08" db="EMBL/GenBank/DDBJ databases">
        <authorList>
            <person name="Cucini C."/>
            <person name="Frati F."/>
        </authorList>
    </citation>
    <scope>NUCLEOTIDE SEQUENCE [LARGE SCALE GENOMIC DNA]</scope>
</reference>
<evidence type="ECO:0000256" key="2">
    <source>
        <dbReference type="SAM" id="MobiDB-lite"/>
    </source>
</evidence>
<dbReference type="PROSITE" id="PS00028">
    <property type="entry name" value="ZINC_FINGER_C2H2_1"/>
    <property type="match status" value="1"/>
</dbReference>
<feature type="region of interest" description="Disordered" evidence="2">
    <location>
        <begin position="232"/>
        <end position="254"/>
    </location>
</feature>
<keyword evidence="1" id="KW-0479">Metal-binding</keyword>
<dbReference type="Proteomes" id="UP001642540">
    <property type="component" value="Unassembled WGS sequence"/>
</dbReference>
<evidence type="ECO:0000256" key="1">
    <source>
        <dbReference type="PROSITE-ProRule" id="PRU00042"/>
    </source>
</evidence>
<name>A0ABP1RM50_9HEXA</name>
<dbReference type="SMART" id="SM00355">
    <property type="entry name" value="ZnF_C2H2"/>
    <property type="match status" value="1"/>
</dbReference>
<gene>
    <name evidence="4" type="ORF">ODALV1_LOCUS23803</name>
</gene>
<organism evidence="4 5">
    <name type="scientific">Orchesella dallaii</name>
    <dbReference type="NCBI Taxonomy" id="48710"/>
    <lineage>
        <taxon>Eukaryota</taxon>
        <taxon>Metazoa</taxon>
        <taxon>Ecdysozoa</taxon>
        <taxon>Arthropoda</taxon>
        <taxon>Hexapoda</taxon>
        <taxon>Collembola</taxon>
        <taxon>Entomobryomorpha</taxon>
        <taxon>Entomobryoidea</taxon>
        <taxon>Orchesellidae</taxon>
        <taxon>Orchesellinae</taxon>
        <taxon>Orchesella</taxon>
    </lineage>
</organism>
<feature type="domain" description="C2H2-type" evidence="3">
    <location>
        <begin position="340"/>
        <end position="363"/>
    </location>
</feature>
<feature type="compositionally biased region" description="Basic residues" evidence="2">
    <location>
        <begin position="640"/>
        <end position="653"/>
    </location>
</feature>
<evidence type="ECO:0000259" key="3">
    <source>
        <dbReference type="PROSITE" id="PS50157"/>
    </source>
</evidence>
<dbReference type="PROSITE" id="PS50157">
    <property type="entry name" value="ZINC_FINGER_C2H2_2"/>
    <property type="match status" value="1"/>
</dbReference>
<keyword evidence="1" id="KW-0863">Zinc-finger</keyword>
<keyword evidence="5" id="KW-1185">Reference proteome</keyword>
<dbReference type="EMBL" id="CAXLJM020000083">
    <property type="protein sequence ID" value="CAL8130604.1"/>
    <property type="molecule type" value="Genomic_DNA"/>
</dbReference>
<feature type="region of interest" description="Disordered" evidence="2">
    <location>
        <begin position="598"/>
        <end position="679"/>
    </location>
</feature>
<feature type="compositionally biased region" description="Polar residues" evidence="2">
    <location>
        <begin position="279"/>
        <end position="288"/>
    </location>
</feature>
<evidence type="ECO:0000313" key="4">
    <source>
        <dbReference type="EMBL" id="CAL8130604.1"/>
    </source>
</evidence>
<accession>A0ABP1RM50</accession>
<feature type="compositionally biased region" description="Basic and acidic residues" evidence="2">
    <location>
        <begin position="20"/>
        <end position="39"/>
    </location>
</feature>
<feature type="compositionally biased region" description="Polar residues" evidence="2">
    <location>
        <begin position="820"/>
        <end position="832"/>
    </location>
</feature>
<feature type="compositionally biased region" description="Basic residues" evidence="2">
    <location>
        <begin position="795"/>
        <end position="807"/>
    </location>
</feature>
<proteinExistence type="predicted"/>
<protein>
    <recommendedName>
        <fullName evidence="3">C2H2-type domain-containing protein</fullName>
    </recommendedName>
</protein>